<dbReference type="Proteomes" id="UP000235371">
    <property type="component" value="Unassembled WGS sequence"/>
</dbReference>
<feature type="repeat" description="ANK" evidence="3">
    <location>
        <begin position="484"/>
        <end position="516"/>
    </location>
</feature>
<dbReference type="InParanoid" id="A0A2J6SJ15"/>
<evidence type="ECO:0000313" key="5">
    <source>
        <dbReference type="Proteomes" id="UP000235371"/>
    </source>
</evidence>
<dbReference type="Pfam" id="PF00023">
    <property type="entry name" value="Ank"/>
    <property type="match status" value="1"/>
</dbReference>
<name>A0A2J6SJ15_9HELO</name>
<accession>A0A2J6SJ15</accession>
<dbReference type="RefSeq" id="XP_024727651.1">
    <property type="nucleotide sequence ID" value="XM_024877530.1"/>
</dbReference>
<keyword evidence="5" id="KW-1185">Reference proteome</keyword>
<dbReference type="InterPro" id="IPR002110">
    <property type="entry name" value="Ankyrin_rpt"/>
</dbReference>
<dbReference type="STRING" id="1095630.A0A2J6SJ15"/>
<organism evidence="4 5">
    <name type="scientific">Hyaloscypha bicolor E</name>
    <dbReference type="NCBI Taxonomy" id="1095630"/>
    <lineage>
        <taxon>Eukaryota</taxon>
        <taxon>Fungi</taxon>
        <taxon>Dikarya</taxon>
        <taxon>Ascomycota</taxon>
        <taxon>Pezizomycotina</taxon>
        <taxon>Leotiomycetes</taxon>
        <taxon>Helotiales</taxon>
        <taxon>Hyaloscyphaceae</taxon>
        <taxon>Hyaloscypha</taxon>
        <taxon>Hyaloscypha bicolor</taxon>
    </lineage>
</organism>
<dbReference type="AlphaFoldDB" id="A0A2J6SJ15"/>
<feature type="repeat" description="ANK" evidence="3">
    <location>
        <begin position="374"/>
        <end position="406"/>
    </location>
</feature>
<dbReference type="SUPFAM" id="SSF48403">
    <property type="entry name" value="Ankyrin repeat"/>
    <property type="match status" value="2"/>
</dbReference>
<gene>
    <name evidence="4" type="ORF">K444DRAFT_576450</name>
</gene>
<evidence type="ECO:0000256" key="1">
    <source>
        <dbReference type="ARBA" id="ARBA00022737"/>
    </source>
</evidence>
<dbReference type="GeneID" id="36585607"/>
<dbReference type="InterPro" id="IPR036770">
    <property type="entry name" value="Ankyrin_rpt-contain_sf"/>
</dbReference>
<dbReference type="PANTHER" id="PTHR24198">
    <property type="entry name" value="ANKYRIN REPEAT AND PROTEIN KINASE DOMAIN-CONTAINING PROTEIN"/>
    <property type="match status" value="1"/>
</dbReference>
<reference evidence="4 5" key="1">
    <citation type="submission" date="2016-04" db="EMBL/GenBank/DDBJ databases">
        <title>A degradative enzymes factory behind the ericoid mycorrhizal symbiosis.</title>
        <authorList>
            <consortium name="DOE Joint Genome Institute"/>
            <person name="Martino E."/>
            <person name="Morin E."/>
            <person name="Grelet G."/>
            <person name="Kuo A."/>
            <person name="Kohler A."/>
            <person name="Daghino S."/>
            <person name="Barry K."/>
            <person name="Choi C."/>
            <person name="Cichocki N."/>
            <person name="Clum A."/>
            <person name="Copeland A."/>
            <person name="Hainaut M."/>
            <person name="Haridas S."/>
            <person name="Labutti K."/>
            <person name="Lindquist E."/>
            <person name="Lipzen A."/>
            <person name="Khouja H.-R."/>
            <person name="Murat C."/>
            <person name="Ohm R."/>
            <person name="Olson A."/>
            <person name="Spatafora J."/>
            <person name="Veneault-Fourrey C."/>
            <person name="Henrissat B."/>
            <person name="Grigoriev I."/>
            <person name="Martin F."/>
            <person name="Perotto S."/>
        </authorList>
    </citation>
    <scope>NUCLEOTIDE SEQUENCE [LARGE SCALE GENOMIC DNA]</scope>
    <source>
        <strain evidence="4 5">E</strain>
    </source>
</reference>
<proteinExistence type="predicted"/>
<dbReference type="PANTHER" id="PTHR24198:SF165">
    <property type="entry name" value="ANKYRIN REPEAT-CONTAINING PROTEIN-RELATED"/>
    <property type="match status" value="1"/>
</dbReference>
<dbReference type="PROSITE" id="PS50088">
    <property type="entry name" value="ANK_REPEAT"/>
    <property type="match status" value="4"/>
</dbReference>
<feature type="repeat" description="ANK" evidence="3">
    <location>
        <begin position="584"/>
        <end position="616"/>
    </location>
</feature>
<dbReference type="OrthoDB" id="3459126at2759"/>
<dbReference type="PROSITE" id="PS50297">
    <property type="entry name" value="ANK_REP_REGION"/>
    <property type="match status" value="3"/>
</dbReference>
<evidence type="ECO:0000256" key="3">
    <source>
        <dbReference type="PROSITE-ProRule" id="PRU00023"/>
    </source>
</evidence>
<dbReference type="EMBL" id="KZ613913">
    <property type="protein sequence ID" value="PMD50747.1"/>
    <property type="molecule type" value="Genomic_DNA"/>
</dbReference>
<keyword evidence="2 3" id="KW-0040">ANK repeat</keyword>
<keyword evidence="1" id="KW-0677">Repeat</keyword>
<feature type="repeat" description="ANK" evidence="3">
    <location>
        <begin position="517"/>
        <end position="549"/>
    </location>
</feature>
<sequence length="775" mass="86216">MDPLSIAASVVALIGAGNQVAIGINKLASLRGAPASILALNNELSDLRLVLSEAEILLAEHDTHDDRHTSKLSPLTAAKRFLPSLQLAWDRLEELENIKKRLTTRSGRIDRLAWLREQDNISKAQKGLRASRIDIVAVLGLLSSKSSFRVETQLQEVQSLAVKGNAYISQSIDRHTETLRQILECQQRCENHDKEEQEVRAVEKQLRPPIGAEEAQGRRYSDSPGALLEDAQFSALRMRFLRRRKCHPWCSCRCHAHTRLHTPQLLQTIVGQLFVGYAGFPALTGSCDLPDTCNGTAQSFVQINYYFPPWFLARVVTFSLRISDFQKPEYSLRMLNVRSTFEPIFIGAGRNDAGLVRSLIYNGKASVLDVTDDDGHSALHLAVKQSHVDVVKALLELGAEPYLENVAQETPYDMAWSTILCFQDTPNAATWRVEEMRALFPSLDSIEERRKFTKIHKIINRILHCDLEKELCRSRDLINQVDADGRTALSYAAARGDHVAVDTLLQYGADPNIADRIGQGPLRQSMKAFDSTCTSLLLQAGANVNYRDNWEQTALISSVFHPQPLPFTTALLLAGTDVNAVDFQGSSALMEAVKFNAPEAVQLLLDHQANVNVIDHFGMNPFMQGVRHNSHAALKVLLHSDIHVVHSVCDSSQKTVLHWAAEVGDIKTLQILTRSPLKDLSVHDKTATGLTAIDVAEKRLEMEKLVFEKTPTDTEWLTAFRDLLETIRVPTANQSPISPSGKSDISDDIFHDALQHLTFEELSGLAEEGGVQRPV</sequence>
<evidence type="ECO:0000256" key="2">
    <source>
        <dbReference type="ARBA" id="ARBA00023043"/>
    </source>
</evidence>
<evidence type="ECO:0000313" key="4">
    <source>
        <dbReference type="EMBL" id="PMD50747.1"/>
    </source>
</evidence>
<dbReference type="Gene3D" id="1.25.40.20">
    <property type="entry name" value="Ankyrin repeat-containing domain"/>
    <property type="match status" value="3"/>
</dbReference>
<dbReference type="SMART" id="SM00248">
    <property type="entry name" value="ANK"/>
    <property type="match status" value="6"/>
</dbReference>
<dbReference type="Pfam" id="PF12796">
    <property type="entry name" value="Ank_2"/>
    <property type="match status" value="2"/>
</dbReference>
<protein>
    <submittedName>
        <fullName evidence="4">Ankyrin</fullName>
    </submittedName>
</protein>